<protein>
    <submittedName>
        <fullName evidence="7">Long-chain-fatty-acid--CoA ligase</fullName>
    </submittedName>
</protein>
<reference evidence="8" key="1">
    <citation type="journal article" date="2019" name="Int. J. Syst. Evol. Microbiol.">
        <title>The Global Catalogue of Microorganisms (GCM) 10K type strain sequencing project: providing services to taxonomists for standard genome sequencing and annotation.</title>
        <authorList>
            <consortium name="The Broad Institute Genomics Platform"/>
            <consortium name="The Broad Institute Genome Sequencing Center for Infectious Disease"/>
            <person name="Wu L."/>
            <person name="Ma J."/>
        </authorList>
    </citation>
    <scope>NUCLEOTIDE SEQUENCE [LARGE SCALE GENOMIC DNA]</scope>
    <source>
        <strain evidence="8">JCM 13008</strain>
    </source>
</reference>
<keyword evidence="2 7" id="KW-0436">Ligase</keyword>
<keyword evidence="8" id="KW-1185">Reference proteome</keyword>
<keyword evidence="3" id="KW-0547">Nucleotide-binding</keyword>
<dbReference type="InterPro" id="IPR020845">
    <property type="entry name" value="AMP-binding_CS"/>
</dbReference>
<dbReference type="RefSeq" id="WP_343995526.1">
    <property type="nucleotide sequence ID" value="NZ_BAAALG010000011.1"/>
</dbReference>
<comment type="caution">
    <text evidence="7">The sequence shown here is derived from an EMBL/GenBank/DDBJ whole genome shotgun (WGS) entry which is preliminary data.</text>
</comment>
<evidence type="ECO:0000313" key="7">
    <source>
        <dbReference type="EMBL" id="GAA1107264.1"/>
    </source>
</evidence>
<accession>A0ABP4EJ67</accession>
<proteinExistence type="inferred from homology"/>
<dbReference type="InterPro" id="IPR045851">
    <property type="entry name" value="AMP-bd_C_sf"/>
</dbReference>
<evidence type="ECO:0000256" key="3">
    <source>
        <dbReference type="ARBA" id="ARBA00022741"/>
    </source>
</evidence>
<dbReference type="Proteomes" id="UP001501581">
    <property type="component" value="Unassembled WGS sequence"/>
</dbReference>
<dbReference type="PROSITE" id="PS00455">
    <property type="entry name" value="AMP_BINDING"/>
    <property type="match status" value="1"/>
</dbReference>
<dbReference type="PANTHER" id="PTHR43107:SF15">
    <property type="entry name" value="FATTY ACID TRANSPORT PROTEIN 3, ISOFORM A"/>
    <property type="match status" value="1"/>
</dbReference>
<sequence>MSSPTFAELVLARAEDDSTAIIFEGQSWTWRETVLEARRRVTLIRPHRNHDLPWHFGVFCENSAEHVFWWLAAALDGATVVGLNPTRRGSDLARDIGFTQCQFVVVDEARRPLLDGMLDLPPILEVDAEGYRDEVAAAEPALIEELPSPETIMSLVFTSGTTSAPKAVICTQRRMGMLAVTQQERRALTADDTFYVVMPLFHSNAVMAGLAPAVSAGASVVVRRRFSASNWLPDVREHGVTFFNYVGKPLNYILATPEKPDDADNTLRIAFGNEASERDIARFAERFGCKVIDSFGSSEGEIRIMRTPETPPGSLGRAPEGTVVLDPETLAECPPAVFDERGRVTNGDQAIGEIVNKVGAQLFEGYWNNPDADADRLRHGWVWSGDLAYRDAEGFFYFAGRNGDWLRVDGENLAAAPIERLLLRYPGFSGVAVVATPDPIVGDAVLAVVELDGAFDPDAFQAFLDTQPDLGTKWSPAFVKVVDELPRTGSNKVIKRAIDRQLRGEVWEATAQGYLLR</sequence>
<dbReference type="InterPro" id="IPR042099">
    <property type="entry name" value="ANL_N_sf"/>
</dbReference>
<dbReference type="GO" id="GO:0016874">
    <property type="term" value="F:ligase activity"/>
    <property type="evidence" value="ECO:0007669"/>
    <property type="project" value="UniProtKB-KW"/>
</dbReference>
<dbReference type="Gene3D" id="3.30.300.30">
    <property type="match status" value="1"/>
</dbReference>
<evidence type="ECO:0000259" key="5">
    <source>
        <dbReference type="Pfam" id="PF00501"/>
    </source>
</evidence>
<name>A0ABP4EJ67_9ACTN</name>
<evidence type="ECO:0000259" key="6">
    <source>
        <dbReference type="Pfam" id="PF13193"/>
    </source>
</evidence>
<evidence type="ECO:0000256" key="1">
    <source>
        <dbReference type="ARBA" id="ARBA00006432"/>
    </source>
</evidence>
<dbReference type="InterPro" id="IPR025110">
    <property type="entry name" value="AMP-bd_C"/>
</dbReference>
<evidence type="ECO:0000256" key="4">
    <source>
        <dbReference type="ARBA" id="ARBA00022840"/>
    </source>
</evidence>
<keyword evidence="4" id="KW-0067">ATP-binding</keyword>
<feature type="domain" description="AMP-binding enzyme C-terminal" evidence="6">
    <location>
        <begin position="418"/>
        <end position="492"/>
    </location>
</feature>
<dbReference type="InterPro" id="IPR000873">
    <property type="entry name" value="AMP-dep_synth/lig_dom"/>
</dbReference>
<dbReference type="PANTHER" id="PTHR43107">
    <property type="entry name" value="LONG-CHAIN FATTY ACID TRANSPORT PROTEIN"/>
    <property type="match status" value="1"/>
</dbReference>
<gene>
    <name evidence="7" type="ORF">GCM10009668_29040</name>
</gene>
<comment type="similarity">
    <text evidence="1">Belongs to the ATP-dependent AMP-binding enzyme family.</text>
</comment>
<organism evidence="7 8">
    <name type="scientific">Nocardioides dubius</name>
    <dbReference type="NCBI Taxonomy" id="317019"/>
    <lineage>
        <taxon>Bacteria</taxon>
        <taxon>Bacillati</taxon>
        <taxon>Actinomycetota</taxon>
        <taxon>Actinomycetes</taxon>
        <taxon>Propionibacteriales</taxon>
        <taxon>Nocardioidaceae</taxon>
        <taxon>Nocardioides</taxon>
    </lineage>
</organism>
<dbReference type="Gene3D" id="3.40.50.12780">
    <property type="entry name" value="N-terminal domain of ligase-like"/>
    <property type="match status" value="1"/>
</dbReference>
<evidence type="ECO:0000313" key="8">
    <source>
        <dbReference type="Proteomes" id="UP001501581"/>
    </source>
</evidence>
<dbReference type="SUPFAM" id="SSF56801">
    <property type="entry name" value="Acetyl-CoA synthetase-like"/>
    <property type="match status" value="1"/>
</dbReference>
<dbReference type="Pfam" id="PF13193">
    <property type="entry name" value="AMP-binding_C"/>
    <property type="match status" value="1"/>
</dbReference>
<feature type="domain" description="AMP-dependent synthetase/ligase" evidence="5">
    <location>
        <begin position="13"/>
        <end position="367"/>
    </location>
</feature>
<dbReference type="Pfam" id="PF00501">
    <property type="entry name" value="AMP-binding"/>
    <property type="match status" value="1"/>
</dbReference>
<evidence type="ECO:0000256" key="2">
    <source>
        <dbReference type="ARBA" id="ARBA00022598"/>
    </source>
</evidence>
<dbReference type="EMBL" id="BAAALG010000011">
    <property type="protein sequence ID" value="GAA1107264.1"/>
    <property type="molecule type" value="Genomic_DNA"/>
</dbReference>